<reference evidence="3 4" key="1">
    <citation type="journal article" date="2021" name="Nat. Commun.">
        <title>Genetic determinants of endophytism in the Arabidopsis root mycobiome.</title>
        <authorList>
            <person name="Mesny F."/>
            <person name="Miyauchi S."/>
            <person name="Thiergart T."/>
            <person name="Pickel B."/>
            <person name="Atanasova L."/>
            <person name="Karlsson M."/>
            <person name="Huettel B."/>
            <person name="Barry K.W."/>
            <person name="Haridas S."/>
            <person name="Chen C."/>
            <person name="Bauer D."/>
            <person name="Andreopoulos W."/>
            <person name="Pangilinan J."/>
            <person name="LaButti K."/>
            <person name="Riley R."/>
            <person name="Lipzen A."/>
            <person name="Clum A."/>
            <person name="Drula E."/>
            <person name="Henrissat B."/>
            <person name="Kohler A."/>
            <person name="Grigoriev I.V."/>
            <person name="Martin F.M."/>
            <person name="Hacquard S."/>
        </authorList>
    </citation>
    <scope>NUCLEOTIDE SEQUENCE [LARGE SCALE GENOMIC DNA]</scope>
    <source>
        <strain evidence="3 4">MPI-SDFR-AT-0080</strain>
    </source>
</reference>
<evidence type="ECO:0000256" key="2">
    <source>
        <dbReference type="ARBA" id="ARBA00023002"/>
    </source>
</evidence>
<dbReference type="EMBL" id="JAGTJR010000021">
    <property type="protein sequence ID" value="KAH7044074.1"/>
    <property type="molecule type" value="Genomic_DNA"/>
</dbReference>
<dbReference type="Gene3D" id="3.40.50.720">
    <property type="entry name" value="NAD(P)-binding Rossmann-like Domain"/>
    <property type="match status" value="1"/>
</dbReference>
<name>A0ABQ8G479_9PEZI</name>
<evidence type="ECO:0000313" key="3">
    <source>
        <dbReference type="EMBL" id="KAH7044074.1"/>
    </source>
</evidence>
<dbReference type="Pfam" id="PF00106">
    <property type="entry name" value="adh_short"/>
    <property type="match status" value="1"/>
</dbReference>
<dbReference type="PANTHER" id="PTHR48107">
    <property type="entry name" value="NADPH-DEPENDENT ALDEHYDE REDUCTASE-LIKE PROTEIN, CHLOROPLASTIC-RELATED"/>
    <property type="match status" value="1"/>
</dbReference>
<proteinExistence type="inferred from homology"/>
<sequence>MDLTGPQVAITFVSPSSETRADEVISKVASLKKDSHAVKIQADMRDLRAPQRAVAETIAAFGNSIDILVNNAGVANLVDVNVRSVVFTAQAELPYLRSPSRIISLSSALSRVGQPAANVYAATNAAGKALPEQAVQILKATKLLEHRPGTPEDVSLAVVILAEPESRWITGQTIQACGGKYLS</sequence>
<dbReference type="Proteomes" id="UP000774617">
    <property type="component" value="Unassembled WGS sequence"/>
</dbReference>
<comment type="similarity">
    <text evidence="1">Belongs to the short-chain dehydrogenases/reductases (SDR) family.</text>
</comment>
<accession>A0ABQ8G479</accession>
<dbReference type="PANTHER" id="PTHR48107:SF7">
    <property type="entry name" value="RE15974P"/>
    <property type="match status" value="1"/>
</dbReference>
<evidence type="ECO:0000313" key="4">
    <source>
        <dbReference type="Proteomes" id="UP000774617"/>
    </source>
</evidence>
<dbReference type="InterPro" id="IPR002347">
    <property type="entry name" value="SDR_fam"/>
</dbReference>
<organism evidence="3 4">
    <name type="scientific">Macrophomina phaseolina</name>
    <dbReference type="NCBI Taxonomy" id="35725"/>
    <lineage>
        <taxon>Eukaryota</taxon>
        <taxon>Fungi</taxon>
        <taxon>Dikarya</taxon>
        <taxon>Ascomycota</taxon>
        <taxon>Pezizomycotina</taxon>
        <taxon>Dothideomycetes</taxon>
        <taxon>Dothideomycetes incertae sedis</taxon>
        <taxon>Botryosphaeriales</taxon>
        <taxon>Botryosphaeriaceae</taxon>
        <taxon>Macrophomina</taxon>
    </lineage>
</organism>
<evidence type="ECO:0000256" key="1">
    <source>
        <dbReference type="ARBA" id="ARBA00006484"/>
    </source>
</evidence>
<comment type="caution">
    <text evidence="3">The sequence shown here is derived from an EMBL/GenBank/DDBJ whole genome shotgun (WGS) entry which is preliminary data.</text>
</comment>
<keyword evidence="2" id="KW-0560">Oxidoreductase</keyword>
<protein>
    <submittedName>
        <fullName evidence="3">Short chain dehydrogenase</fullName>
    </submittedName>
</protein>
<gene>
    <name evidence="3" type="ORF">B0J12DRAFT_712317</name>
</gene>
<dbReference type="InterPro" id="IPR036291">
    <property type="entry name" value="NAD(P)-bd_dom_sf"/>
</dbReference>
<dbReference type="SUPFAM" id="SSF51735">
    <property type="entry name" value="NAD(P)-binding Rossmann-fold domains"/>
    <property type="match status" value="1"/>
</dbReference>
<keyword evidence="4" id="KW-1185">Reference proteome</keyword>
<dbReference type="PRINTS" id="PR00081">
    <property type="entry name" value="GDHRDH"/>
</dbReference>